<dbReference type="EMBL" id="HQ225832">
    <property type="protein sequence ID" value="ADX42586.1"/>
    <property type="molecule type" value="Genomic_DNA"/>
</dbReference>
<proteinExistence type="predicted"/>
<organism evidence="1 2">
    <name type="scientific">Tetrasphaera phage TJE1</name>
    <dbReference type="NCBI Taxonomy" id="981335"/>
    <lineage>
        <taxon>Viruses</taxon>
        <taxon>Duplodnaviria</taxon>
        <taxon>Heunggongvirae</taxon>
        <taxon>Uroviricota</taxon>
        <taxon>Caudoviricetes</taxon>
        <taxon>Tijeunavirus</taxon>
        <taxon>Tijeunavirus TJE1</taxon>
    </lineage>
</organism>
<keyword evidence="2" id="KW-1185">Reference proteome</keyword>
<reference evidence="1 2" key="1">
    <citation type="journal article" date="2012" name="Virus Genes">
        <title>Isolation and complete genome sequence of a bacteriophage lysing Tetrasphaera jenkinsii, a filamentous bacteria responsible for bulking in activated sludge.</title>
        <authorList>
            <person name="Petrovski S."/>
            <person name="Tillett D."/>
            <person name="Seviour R.J."/>
        </authorList>
    </citation>
    <scope>NUCLEOTIDE SEQUENCE [LARGE SCALE GENOMIC DNA]</scope>
</reference>
<dbReference type="GeneID" id="14297491"/>
<name>G4W998_9CAUD</name>
<dbReference type="Proteomes" id="UP000002653">
    <property type="component" value="Segment"/>
</dbReference>
<dbReference type="RefSeq" id="YP_007237978.1">
    <property type="nucleotide sequence ID" value="NC_019930.1"/>
</dbReference>
<sequence length="106" mass="12217">MSLDVDLILDGQTVFEANITHNLNRMAEACGVYHACWRPEEINATKAKHIAPMLASGVKLLEEFPIHYRFFEPENHWGTYDGFLPWLKAYHHACEVYPEATIEVSR</sequence>
<dbReference type="KEGG" id="vg:14297491"/>
<protein>
    <submittedName>
        <fullName evidence="1">Uncharacterized protein</fullName>
    </submittedName>
</protein>
<evidence type="ECO:0000313" key="1">
    <source>
        <dbReference type="EMBL" id="ADX42586.1"/>
    </source>
</evidence>
<accession>G4W998</accession>
<evidence type="ECO:0000313" key="2">
    <source>
        <dbReference type="Proteomes" id="UP000002653"/>
    </source>
</evidence>